<evidence type="ECO:0000256" key="6">
    <source>
        <dbReference type="ARBA" id="ARBA00022692"/>
    </source>
</evidence>
<evidence type="ECO:0000313" key="13">
    <source>
        <dbReference type="Proteomes" id="UP000677265"/>
    </source>
</evidence>
<dbReference type="GO" id="GO:0071978">
    <property type="term" value="P:bacterial-type flagellum-dependent swarming motility"/>
    <property type="evidence" value="ECO:0007669"/>
    <property type="project" value="TreeGrafter"/>
</dbReference>
<evidence type="ECO:0000256" key="9">
    <source>
        <dbReference type="ARBA" id="ARBA00023136"/>
    </source>
</evidence>
<reference evidence="11" key="1">
    <citation type="submission" date="2021-05" db="EMBL/GenBank/DDBJ databases">
        <title>Novel Bacillus species.</title>
        <authorList>
            <person name="Liu G."/>
        </authorList>
    </citation>
    <scope>NUCLEOTIDE SEQUENCE</scope>
    <source>
        <strain evidence="11 13">FJAT-50051</strain>
    </source>
</reference>
<gene>
    <name evidence="12" type="ORF">KHB02_000125</name>
    <name evidence="11" type="ORF">KHB02_02960</name>
</gene>
<evidence type="ECO:0000256" key="7">
    <source>
        <dbReference type="ARBA" id="ARBA00022779"/>
    </source>
</evidence>
<dbReference type="RefSeq" id="WP_213140340.1">
    <property type="nucleotide sequence ID" value="NZ_JAGYPE020000001.1"/>
</dbReference>
<dbReference type="Pfam" id="PF03748">
    <property type="entry name" value="FliL"/>
    <property type="match status" value="1"/>
</dbReference>
<comment type="similarity">
    <text evidence="3 10">Belongs to the FliL family.</text>
</comment>
<dbReference type="InterPro" id="IPR005503">
    <property type="entry name" value="FliL"/>
</dbReference>
<dbReference type="EMBL" id="JAGYPE020000001">
    <property type="protein sequence ID" value="MCH6263929.1"/>
    <property type="molecule type" value="Genomic_DNA"/>
</dbReference>
<dbReference type="Proteomes" id="UP000677265">
    <property type="component" value="Unassembled WGS sequence"/>
</dbReference>
<keyword evidence="13" id="KW-1185">Reference proteome</keyword>
<evidence type="ECO:0000256" key="1">
    <source>
        <dbReference type="ARBA" id="ARBA00002254"/>
    </source>
</evidence>
<dbReference type="PANTHER" id="PTHR35091:SF2">
    <property type="entry name" value="FLAGELLAR PROTEIN FLIL"/>
    <property type="match status" value="1"/>
</dbReference>
<evidence type="ECO:0000313" key="12">
    <source>
        <dbReference type="EMBL" id="MCH6263929.1"/>
    </source>
</evidence>
<accession>A0A942SUD1</accession>
<evidence type="ECO:0000256" key="10">
    <source>
        <dbReference type="RuleBase" id="RU364125"/>
    </source>
</evidence>
<organism evidence="11">
    <name type="scientific">Neobacillus citreus</name>
    <dbReference type="NCBI Taxonomy" id="2833578"/>
    <lineage>
        <taxon>Bacteria</taxon>
        <taxon>Bacillati</taxon>
        <taxon>Bacillota</taxon>
        <taxon>Bacilli</taxon>
        <taxon>Bacillales</taxon>
        <taxon>Bacillaceae</taxon>
        <taxon>Neobacillus</taxon>
    </lineage>
</organism>
<evidence type="ECO:0000256" key="3">
    <source>
        <dbReference type="ARBA" id="ARBA00008281"/>
    </source>
</evidence>
<evidence type="ECO:0000256" key="2">
    <source>
        <dbReference type="ARBA" id="ARBA00004162"/>
    </source>
</evidence>
<keyword evidence="4 10" id="KW-1003">Cell membrane</keyword>
<dbReference type="EMBL" id="JAGYPE010000001">
    <property type="protein sequence ID" value="MBS4180345.1"/>
    <property type="molecule type" value="Genomic_DNA"/>
</dbReference>
<evidence type="ECO:0000256" key="4">
    <source>
        <dbReference type="ARBA" id="ARBA00022475"/>
    </source>
</evidence>
<keyword evidence="11" id="KW-0282">Flagellum</keyword>
<keyword evidence="8 10" id="KW-1133">Transmembrane helix</keyword>
<comment type="caution">
    <text evidence="11">The sequence shown here is derived from an EMBL/GenBank/DDBJ whole genome shotgun (WGS) entry which is preliminary data.</text>
</comment>
<keyword evidence="11" id="KW-0969">Cilium</keyword>
<dbReference type="GO" id="GO:0006935">
    <property type="term" value="P:chemotaxis"/>
    <property type="evidence" value="ECO:0007669"/>
    <property type="project" value="UniProtKB-KW"/>
</dbReference>
<dbReference type="GO" id="GO:0005886">
    <property type="term" value="C:plasma membrane"/>
    <property type="evidence" value="ECO:0007669"/>
    <property type="project" value="UniProtKB-SubCell"/>
</dbReference>
<protein>
    <recommendedName>
        <fullName evidence="10">Flagellar protein FliL</fullName>
    </recommendedName>
</protein>
<evidence type="ECO:0000256" key="5">
    <source>
        <dbReference type="ARBA" id="ARBA00022500"/>
    </source>
</evidence>
<keyword evidence="5 10" id="KW-0145">Chemotaxis</keyword>
<name>A0A942SUD1_9BACI</name>
<dbReference type="AlphaFoldDB" id="A0A942SUD1"/>
<evidence type="ECO:0000313" key="11">
    <source>
        <dbReference type="EMBL" id="MBS4180345.1"/>
    </source>
</evidence>
<sequence>MKAKIKLVLITVVVTIIIAVGGGSFFIYHSEAKQKTKELSADEILATMVETEPISTNLQSGGYIQLRFKLQTNSVKAKEELEKRNFQVRNTALLLLSSMTEEQAASPDGMTKFEEDMKIQLNKQMQDGKINQIYIINKMIQ</sequence>
<proteinExistence type="inferred from homology"/>
<keyword evidence="6 10" id="KW-0812">Transmembrane</keyword>
<comment type="function">
    <text evidence="1 10">Controls the rotational direction of flagella during chemotaxis.</text>
</comment>
<feature type="transmembrane region" description="Helical" evidence="10">
    <location>
        <begin position="7"/>
        <end position="28"/>
    </location>
</feature>
<keyword evidence="9 10" id="KW-0472">Membrane</keyword>
<evidence type="ECO:0000256" key="8">
    <source>
        <dbReference type="ARBA" id="ARBA00022989"/>
    </source>
</evidence>
<keyword evidence="11" id="KW-0966">Cell projection</keyword>
<dbReference type="PANTHER" id="PTHR35091">
    <property type="entry name" value="FLAGELLAR PROTEIN FLIL"/>
    <property type="match status" value="1"/>
</dbReference>
<comment type="subcellular location">
    <subcellularLocation>
        <location evidence="2">Cell membrane</location>
        <topology evidence="2">Single-pass membrane protein</topology>
    </subcellularLocation>
</comment>
<keyword evidence="7 10" id="KW-0283">Flagellar rotation</keyword>
<dbReference type="GO" id="GO:0009425">
    <property type="term" value="C:bacterial-type flagellum basal body"/>
    <property type="evidence" value="ECO:0007669"/>
    <property type="project" value="InterPro"/>
</dbReference>